<evidence type="ECO:0000313" key="16">
    <source>
        <dbReference type="EMBL" id="CCO17427.1"/>
    </source>
</evidence>
<reference evidence="16 17" key="1">
    <citation type="submission" date="2011-10" db="EMBL/GenBank/DDBJ databases">
        <authorList>
            <person name="Genoscope - CEA"/>
        </authorList>
    </citation>
    <scope>NUCLEOTIDE SEQUENCE [LARGE SCALE GENOMIC DNA]</scope>
    <source>
        <strain evidence="16 17">RCC 1105</strain>
    </source>
</reference>
<dbReference type="Pfam" id="PF00344">
    <property type="entry name" value="SecY"/>
    <property type="match status" value="1"/>
</dbReference>
<keyword evidence="6 15" id="KW-1133">Transmembrane helix</keyword>
<dbReference type="OrthoDB" id="361383at2759"/>
<dbReference type="PANTHER" id="PTHR10906">
    <property type="entry name" value="SECY/SEC61-ALPHA FAMILY MEMBER"/>
    <property type="match status" value="1"/>
</dbReference>
<keyword evidence="5 12" id="KW-0653">Protein transport</keyword>
<evidence type="ECO:0000256" key="15">
    <source>
        <dbReference type="SAM" id="Phobius"/>
    </source>
</evidence>
<protein>
    <recommendedName>
        <fullName evidence="10">Protein translocase subunit SecY</fullName>
    </recommendedName>
    <alternativeName>
        <fullName evidence="9">CpSecY</fullName>
    </alternativeName>
</protein>
<keyword evidence="4 12" id="KW-0812">Transmembrane</keyword>
<dbReference type="AlphaFoldDB" id="K8EH31"/>
<dbReference type="Gene3D" id="1.10.3370.10">
    <property type="entry name" value="SecY subunit domain"/>
    <property type="match status" value="1"/>
</dbReference>
<dbReference type="GeneID" id="19015485"/>
<dbReference type="SUPFAM" id="SSF103491">
    <property type="entry name" value="Preprotein translocase SecY subunit"/>
    <property type="match status" value="1"/>
</dbReference>
<proteinExistence type="inferred from homology"/>
<evidence type="ECO:0000256" key="13">
    <source>
        <dbReference type="RuleBase" id="RU004349"/>
    </source>
</evidence>
<feature type="transmembrane region" description="Helical" evidence="15">
    <location>
        <begin position="276"/>
        <end position="295"/>
    </location>
</feature>
<evidence type="ECO:0000256" key="2">
    <source>
        <dbReference type="ARBA" id="ARBA00005751"/>
    </source>
</evidence>
<evidence type="ECO:0000256" key="5">
    <source>
        <dbReference type="ARBA" id="ARBA00022927"/>
    </source>
</evidence>
<feature type="transmembrane region" description="Helical" evidence="15">
    <location>
        <begin position="426"/>
        <end position="449"/>
    </location>
</feature>
<evidence type="ECO:0000256" key="11">
    <source>
        <dbReference type="ARBA" id="ARBA00055151"/>
    </source>
</evidence>
<comment type="function">
    <text evidence="11">The central subunit of the protein translocation channel SecYE. Consists of two halves formed by TMs 1-5 and 6-10. These two domains form a lateral gate at the front which open onto the bilayer between TMs 2 and 7, and are clamped together by SecE at the back. The channel is closed by both a pore ring composed of hydrophobic SecY resides and a short helix (helix 2A) on the extracellular side of the membrane which forms a plug.</text>
</comment>
<evidence type="ECO:0000256" key="1">
    <source>
        <dbReference type="ARBA" id="ARBA00004141"/>
    </source>
</evidence>
<dbReference type="HAMAP" id="MF_01465">
    <property type="entry name" value="SecY"/>
    <property type="match status" value="1"/>
</dbReference>
<accession>K8EH31</accession>
<dbReference type="GO" id="GO:0015031">
    <property type="term" value="P:protein transport"/>
    <property type="evidence" value="ECO:0007669"/>
    <property type="project" value="UniProtKB-KW"/>
</dbReference>
<organism evidence="16 17">
    <name type="scientific">Bathycoccus prasinos</name>
    <dbReference type="NCBI Taxonomy" id="41875"/>
    <lineage>
        <taxon>Eukaryota</taxon>
        <taxon>Viridiplantae</taxon>
        <taxon>Chlorophyta</taxon>
        <taxon>Mamiellophyceae</taxon>
        <taxon>Mamiellales</taxon>
        <taxon>Bathycoccaceae</taxon>
        <taxon>Bathycoccus</taxon>
    </lineage>
</organism>
<keyword evidence="17" id="KW-1185">Reference proteome</keyword>
<feature type="region of interest" description="Disordered" evidence="14">
    <location>
        <begin position="1"/>
        <end position="30"/>
    </location>
</feature>
<dbReference type="KEGG" id="bpg:Bathy06g05040"/>
<dbReference type="InterPro" id="IPR002208">
    <property type="entry name" value="SecY/SEC61-alpha"/>
</dbReference>
<evidence type="ECO:0000256" key="14">
    <source>
        <dbReference type="SAM" id="MobiDB-lite"/>
    </source>
</evidence>
<feature type="compositionally biased region" description="Low complexity" evidence="14">
    <location>
        <begin position="1"/>
        <end position="13"/>
    </location>
</feature>
<evidence type="ECO:0000256" key="10">
    <source>
        <dbReference type="ARBA" id="ARBA00039733"/>
    </source>
</evidence>
<feature type="transmembrane region" description="Helical" evidence="15">
    <location>
        <begin position="490"/>
        <end position="508"/>
    </location>
</feature>
<feature type="transmembrane region" description="Helical" evidence="15">
    <location>
        <begin position="203"/>
        <end position="228"/>
    </location>
</feature>
<feature type="compositionally biased region" description="Basic residues" evidence="14">
    <location>
        <begin position="89"/>
        <end position="103"/>
    </location>
</feature>
<dbReference type="GO" id="GO:0016020">
    <property type="term" value="C:membrane"/>
    <property type="evidence" value="ECO:0007669"/>
    <property type="project" value="UniProtKB-SubCell"/>
</dbReference>
<dbReference type="PROSITE" id="PS00755">
    <property type="entry name" value="SECY_1"/>
    <property type="match status" value="1"/>
</dbReference>
<sequence length="558" mass="60430">MRGASTSSSSSSSRIRRSHRHRQNTRRTSRVVIHSALYTGTPADFKEKGDQISFDSWDPLGLLSASSHSAFDERAQDSLFGFGGMMRTKSNKKSSSKNNKNSKKKENTSSNKRTTSSRQSTKTSAFGTSSGGDDDGNFGDFFSGDLPQKVATILALLVVSRIGAYIPISGVDRTAFAESLSNTGGVMSYVDTLTGGSISKLGIFSLGIVPFINSSIIFQLLSSVFPELQKLQKEEGESGRRQFMQYQRYGALAFALIQAVGQCLYVRPYVDDFSVMWLAESTAVLTAGAMILMYIGEVLNELKLGNGTSLLIFANIVSSLPSSIGQTVEQSKTDGNGAFTLAVFFGAFLLSTLGVVYVQEAERKIPMQYSTKFNSQGAGLSKSSYLPFKVNSAGVMPIIFSSSLMALPATLARFTDNGAVTSVAKFIYPGGAGYIPVNVALICFFNYFYTFLQLDPKDVAEQLKRQGASIPGVRPGKNTREYITRVLERLSLLGSLFLGFLALTPGGVEKLTGLQTFRGFAGTSLLILVGVATDCARKVKSELVMQKYSTSIEDFYKK</sequence>
<feature type="region of interest" description="Disordered" evidence="14">
    <location>
        <begin position="82"/>
        <end position="131"/>
    </location>
</feature>
<dbReference type="eggNOG" id="ENOG502QSNV">
    <property type="taxonomic scope" value="Eukaryota"/>
</dbReference>
<comment type="similarity">
    <text evidence="2 13">Belongs to the SecY/SEC61-alpha family.</text>
</comment>
<dbReference type="PROSITE" id="PS00756">
    <property type="entry name" value="SECY_2"/>
    <property type="match status" value="1"/>
</dbReference>
<evidence type="ECO:0000256" key="6">
    <source>
        <dbReference type="ARBA" id="ARBA00022989"/>
    </source>
</evidence>
<evidence type="ECO:0000256" key="7">
    <source>
        <dbReference type="ARBA" id="ARBA00023010"/>
    </source>
</evidence>
<dbReference type="EMBL" id="FO082273">
    <property type="protein sequence ID" value="CCO17427.1"/>
    <property type="molecule type" value="Genomic_DNA"/>
</dbReference>
<name>K8EH31_9CHLO</name>
<feature type="transmembrane region" description="Helical" evidence="15">
    <location>
        <begin position="337"/>
        <end position="358"/>
    </location>
</feature>
<feature type="transmembrane region" description="Helical" evidence="15">
    <location>
        <begin position="249"/>
        <end position="270"/>
    </location>
</feature>
<dbReference type="PRINTS" id="PR00303">
    <property type="entry name" value="SECYTRNLCASE"/>
</dbReference>
<gene>
    <name evidence="16" type="ORF">Bathy06g05040</name>
</gene>
<dbReference type="RefSeq" id="XP_007512827.1">
    <property type="nucleotide sequence ID" value="XM_007512765.1"/>
</dbReference>
<dbReference type="FunFam" id="1.10.3370.10:FF:000001">
    <property type="entry name" value="Preprotein translocase subunit SecY"/>
    <property type="match status" value="1"/>
</dbReference>
<dbReference type="STRING" id="41875.K8EH31"/>
<keyword evidence="7 12" id="KW-0811">Translocation</keyword>
<keyword evidence="3 12" id="KW-0813">Transport</keyword>
<evidence type="ECO:0000256" key="4">
    <source>
        <dbReference type="ARBA" id="ARBA00022692"/>
    </source>
</evidence>
<keyword evidence="8 15" id="KW-0472">Membrane</keyword>
<evidence type="ECO:0000256" key="3">
    <source>
        <dbReference type="ARBA" id="ARBA00022448"/>
    </source>
</evidence>
<evidence type="ECO:0000256" key="8">
    <source>
        <dbReference type="ARBA" id="ARBA00023136"/>
    </source>
</evidence>
<feature type="compositionally biased region" description="Basic residues" evidence="14">
    <location>
        <begin position="14"/>
        <end position="29"/>
    </location>
</feature>
<dbReference type="Proteomes" id="UP000198341">
    <property type="component" value="Chromosome 6"/>
</dbReference>
<dbReference type="NCBIfam" id="TIGR00967">
    <property type="entry name" value="3a0501s007"/>
    <property type="match status" value="1"/>
</dbReference>
<evidence type="ECO:0000256" key="12">
    <source>
        <dbReference type="RuleBase" id="RU003484"/>
    </source>
</evidence>
<feature type="transmembrane region" description="Helical" evidence="15">
    <location>
        <begin position="390"/>
        <end position="414"/>
    </location>
</feature>
<feature type="transmembrane region" description="Helical" evidence="15">
    <location>
        <begin position="307"/>
        <end position="325"/>
    </location>
</feature>
<evidence type="ECO:0000256" key="9">
    <source>
        <dbReference type="ARBA" id="ARBA00031059"/>
    </source>
</evidence>
<dbReference type="InterPro" id="IPR030659">
    <property type="entry name" value="SecY_CS"/>
</dbReference>
<comment type="subcellular location">
    <subcellularLocation>
        <location evidence="1 12">Membrane</location>
        <topology evidence="1 12">Multi-pass membrane protein</topology>
    </subcellularLocation>
</comment>
<dbReference type="InterPro" id="IPR023201">
    <property type="entry name" value="SecY_dom_sf"/>
</dbReference>
<feature type="compositionally biased region" description="Low complexity" evidence="14">
    <location>
        <begin position="108"/>
        <end position="128"/>
    </location>
</feature>
<evidence type="ECO:0000313" key="17">
    <source>
        <dbReference type="Proteomes" id="UP000198341"/>
    </source>
</evidence>
<dbReference type="InterPro" id="IPR026593">
    <property type="entry name" value="SecY"/>
</dbReference>